<sequence length="328" mass="37121">MKLTLVIPSLHRLPDETPPLLKLPAFNRMLRYGRLQKATLRPSECYARYLWQGSLLERAKACLNLPDEIHTAFASPLWQQMGLHHVSIVGGAYAGITSEEAEHLCSGLNEFYRQDGWRFYPVSPDLWLLAKPFASEWNVAPVWDICGQIGSTDQADGQDALEWLGKQTEIQMWLHDHPVNRARAAQNLPPLNGLWLWQDIQGSGAAELTAADGVWAKLGGGTVIDVPYDFPAYRRAAQECGRENADGLICLEDLVVTAQTGDVWAYQEILESWEARWFEPLWQELRTGRLQKLTIATDGENGGELTLTPRSHRAFWKRPKTFRGMGWE</sequence>
<organism evidence="1 2">
    <name type="scientific">Neisseria animalis</name>
    <dbReference type="NCBI Taxonomy" id="492"/>
    <lineage>
        <taxon>Bacteria</taxon>
        <taxon>Pseudomonadati</taxon>
        <taxon>Pseudomonadota</taxon>
        <taxon>Betaproteobacteria</taxon>
        <taxon>Neisseriales</taxon>
        <taxon>Neisseriaceae</taxon>
        <taxon>Neisseria</taxon>
    </lineage>
</organism>
<dbReference type="AlphaFoldDB" id="A0A5P3MR77"/>
<name>A0A5P3MR77_NEIAN</name>
<reference evidence="1 2" key="1">
    <citation type="submission" date="2018-08" db="EMBL/GenBank/DDBJ databases">
        <title>Neisseria animalis ATCC 49930 complete genome.</title>
        <authorList>
            <person name="Veseli I.A."/>
            <person name="Mascarenhas dos Santos A.C."/>
            <person name="Buttler R."/>
            <person name="Pombert J.-F."/>
        </authorList>
    </citation>
    <scope>NUCLEOTIDE SEQUENCE [LARGE SCALE GENOMIC DNA]</scope>
    <source>
        <strain evidence="1 2">ATCC 49930</strain>
    </source>
</reference>
<dbReference type="OrthoDB" id="5295974at2"/>
<accession>A0A5P3MR77</accession>
<protein>
    <submittedName>
        <fullName evidence="1">Uncharacterized protein</fullName>
    </submittedName>
</protein>
<dbReference type="PIRSF" id="PIRSF015283">
    <property type="entry name" value="Regulatory_RpfE"/>
    <property type="match status" value="1"/>
</dbReference>
<dbReference type="InterPro" id="IPR016631">
    <property type="entry name" value="Regulatory_RpfE"/>
</dbReference>
<dbReference type="RefSeq" id="WP_123795286.1">
    <property type="nucleotide sequence ID" value="NZ_CP031699.1"/>
</dbReference>
<dbReference type="EMBL" id="CP031699">
    <property type="protein sequence ID" value="QEY24106.1"/>
    <property type="molecule type" value="Genomic_DNA"/>
</dbReference>
<evidence type="ECO:0000313" key="1">
    <source>
        <dbReference type="EMBL" id="QEY24106.1"/>
    </source>
</evidence>
<dbReference type="KEGG" id="naq:D0T90_06050"/>
<evidence type="ECO:0000313" key="2">
    <source>
        <dbReference type="Proteomes" id="UP000325536"/>
    </source>
</evidence>
<keyword evidence="2" id="KW-1185">Reference proteome</keyword>
<proteinExistence type="predicted"/>
<dbReference type="Proteomes" id="UP000325536">
    <property type="component" value="Chromosome"/>
</dbReference>
<gene>
    <name evidence="1" type="ORF">D0T90_06050</name>
</gene>